<gene>
    <name evidence="2" type="ORF">GCM10018980_16680</name>
</gene>
<evidence type="ECO:0000313" key="2">
    <source>
        <dbReference type="EMBL" id="GHG41479.1"/>
    </source>
</evidence>
<proteinExistence type="predicted"/>
<organism evidence="2 3">
    <name type="scientific">Streptomyces capoamus</name>
    <dbReference type="NCBI Taxonomy" id="68183"/>
    <lineage>
        <taxon>Bacteria</taxon>
        <taxon>Bacillati</taxon>
        <taxon>Actinomycetota</taxon>
        <taxon>Actinomycetes</taxon>
        <taxon>Kitasatosporales</taxon>
        <taxon>Streptomycetaceae</taxon>
        <taxon>Streptomyces</taxon>
    </lineage>
</organism>
<keyword evidence="3" id="KW-1185">Reference proteome</keyword>
<name>A0A919EVV1_9ACTN</name>
<dbReference type="EMBL" id="BNBF01000003">
    <property type="protein sequence ID" value="GHG41479.1"/>
    <property type="molecule type" value="Genomic_DNA"/>
</dbReference>
<feature type="region of interest" description="Disordered" evidence="1">
    <location>
        <begin position="86"/>
        <end position="116"/>
    </location>
</feature>
<evidence type="ECO:0000313" key="3">
    <source>
        <dbReference type="Proteomes" id="UP000619355"/>
    </source>
</evidence>
<accession>A0A919EVV1</accession>
<protein>
    <submittedName>
        <fullName evidence="2">Uncharacterized protein</fullName>
    </submittedName>
</protein>
<reference evidence="3" key="1">
    <citation type="journal article" date="2019" name="Int. J. Syst. Evol. Microbiol.">
        <title>The Global Catalogue of Microorganisms (GCM) 10K type strain sequencing project: providing services to taxonomists for standard genome sequencing and annotation.</title>
        <authorList>
            <consortium name="The Broad Institute Genomics Platform"/>
            <consortium name="The Broad Institute Genome Sequencing Center for Infectious Disease"/>
            <person name="Wu L."/>
            <person name="Ma J."/>
        </authorList>
    </citation>
    <scope>NUCLEOTIDE SEQUENCE [LARGE SCALE GENOMIC DNA]</scope>
    <source>
        <strain evidence="3">JCM 4253</strain>
    </source>
</reference>
<sequence>MLLRDPPGEPLLVGEMERQAVALQAASVSTSSGSASLPCGGMAVSLTPLPSDHAVTVLQELTGLQDEEAPEALRELADEVTGIATGLFTTYRRNPPSRPSPTRNHDEPDPQAELDR</sequence>
<comment type="caution">
    <text evidence="2">The sequence shown here is derived from an EMBL/GenBank/DDBJ whole genome shotgun (WGS) entry which is preliminary data.</text>
</comment>
<dbReference type="AlphaFoldDB" id="A0A919EVV1"/>
<feature type="compositionally biased region" description="Basic and acidic residues" evidence="1">
    <location>
        <begin position="103"/>
        <end position="116"/>
    </location>
</feature>
<evidence type="ECO:0000256" key="1">
    <source>
        <dbReference type="SAM" id="MobiDB-lite"/>
    </source>
</evidence>
<dbReference type="Proteomes" id="UP000619355">
    <property type="component" value="Unassembled WGS sequence"/>
</dbReference>